<dbReference type="PANTHER" id="PTHR13847:SF289">
    <property type="entry name" value="GLYCINE OXIDASE"/>
    <property type="match status" value="1"/>
</dbReference>
<accession>A0ABV6AIQ8</accession>
<organism evidence="3 4">
    <name type="scientific">Rhizobium puerariae</name>
    <dbReference type="NCBI Taxonomy" id="1585791"/>
    <lineage>
        <taxon>Bacteria</taxon>
        <taxon>Pseudomonadati</taxon>
        <taxon>Pseudomonadota</taxon>
        <taxon>Alphaproteobacteria</taxon>
        <taxon>Hyphomicrobiales</taxon>
        <taxon>Rhizobiaceae</taxon>
        <taxon>Rhizobium/Agrobacterium group</taxon>
        <taxon>Rhizobium</taxon>
    </lineage>
</organism>
<evidence type="ECO:0000256" key="1">
    <source>
        <dbReference type="ARBA" id="ARBA00023002"/>
    </source>
</evidence>
<name>A0ABV6AIQ8_9HYPH</name>
<dbReference type="InterPro" id="IPR006076">
    <property type="entry name" value="FAD-dep_OxRdtase"/>
</dbReference>
<dbReference type="SUPFAM" id="SSF51905">
    <property type="entry name" value="FAD/NAD(P)-binding domain"/>
    <property type="match status" value="1"/>
</dbReference>
<evidence type="ECO:0000313" key="3">
    <source>
        <dbReference type="EMBL" id="MFB9949223.1"/>
    </source>
</evidence>
<dbReference type="EC" id="1.-.-.-" evidence="3"/>
<evidence type="ECO:0000313" key="4">
    <source>
        <dbReference type="Proteomes" id="UP001589692"/>
    </source>
</evidence>
<dbReference type="SUPFAM" id="SSF54373">
    <property type="entry name" value="FAD-linked reductases, C-terminal domain"/>
    <property type="match status" value="1"/>
</dbReference>
<dbReference type="Gene3D" id="3.50.50.60">
    <property type="entry name" value="FAD/NAD(P)-binding domain"/>
    <property type="match status" value="2"/>
</dbReference>
<evidence type="ECO:0000259" key="2">
    <source>
        <dbReference type="Pfam" id="PF01266"/>
    </source>
</evidence>
<keyword evidence="1 3" id="KW-0560">Oxidoreductase</keyword>
<dbReference type="PANTHER" id="PTHR13847">
    <property type="entry name" value="SARCOSINE DEHYDROGENASE-RELATED"/>
    <property type="match status" value="1"/>
</dbReference>
<dbReference type="EMBL" id="JBHMAA010000011">
    <property type="protein sequence ID" value="MFB9949223.1"/>
    <property type="molecule type" value="Genomic_DNA"/>
</dbReference>
<dbReference type="GO" id="GO:0016491">
    <property type="term" value="F:oxidoreductase activity"/>
    <property type="evidence" value="ECO:0007669"/>
    <property type="project" value="UniProtKB-KW"/>
</dbReference>
<dbReference type="Proteomes" id="UP001589692">
    <property type="component" value="Unassembled WGS sequence"/>
</dbReference>
<dbReference type="Pfam" id="PF01266">
    <property type="entry name" value="DAO"/>
    <property type="match status" value="1"/>
</dbReference>
<sequence>MTRKAVVIGGGAIGAMCALEILRRGLSVTILEPGEPGGEQAASFGNAGWLSSHSVLPPSEPGLWKKVPGYLLDPLGPLAIRPRRFPAALPWLLRYLAAGSSEEKLVRTAEALRSLLEDAPRLHARIAAEAGIRDLVRDDGGLLHIYPDRATFGREARAWRIRSGVGIEWQEMDDQSLHAMEPDLSPEYRFGVLVGEAGHCSDPGAYVAGLTGYAVARGASLLKTRATGFSFADGRLRAVRTGTGDVPADIAVIAAGIFSQPLARAAGDRIPLESERGYHVAIDAPEIVPSRPMMVHDRKIVITPVAGRLRAAGQVEIAGIAAAPNWQRAEILKQHLLATFPGLARDGAVGRLHAWQGHRPSTPDGLPCIGPSRATADVLHAFGHGHVGLASSARTGRLIGQIVAGEPPEIPLAPFSPKRFR</sequence>
<dbReference type="RefSeq" id="WP_377259955.1">
    <property type="nucleotide sequence ID" value="NZ_JBHMAA010000011.1"/>
</dbReference>
<proteinExistence type="predicted"/>
<dbReference type="Gene3D" id="3.30.9.10">
    <property type="entry name" value="D-Amino Acid Oxidase, subunit A, domain 2"/>
    <property type="match status" value="1"/>
</dbReference>
<protein>
    <submittedName>
        <fullName evidence="3">NAD(P)/FAD-dependent oxidoreductase</fullName>
        <ecNumber evidence="3">1.-.-.-</ecNumber>
    </submittedName>
</protein>
<gene>
    <name evidence="3" type="ORF">ACFFP0_10210</name>
</gene>
<feature type="domain" description="FAD dependent oxidoreductase" evidence="2">
    <location>
        <begin position="5"/>
        <end position="400"/>
    </location>
</feature>
<keyword evidence="4" id="KW-1185">Reference proteome</keyword>
<comment type="caution">
    <text evidence="3">The sequence shown here is derived from an EMBL/GenBank/DDBJ whole genome shotgun (WGS) entry which is preliminary data.</text>
</comment>
<dbReference type="InterPro" id="IPR036188">
    <property type="entry name" value="FAD/NAD-bd_sf"/>
</dbReference>
<reference evidence="3 4" key="1">
    <citation type="submission" date="2024-09" db="EMBL/GenBank/DDBJ databases">
        <authorList>
            <person name="Sun Q."/>
            <person name="Mori K."/>
        </authorList>
    </citation>
    <scope>NUCLEOTIDE SEQUENCE [LARGE SCALE GENOMIC DNA]</scope>
    <source>
        <strain evidence="3 4">TBRC 4938</strain>
    </source>
</reference>